<dbReference type="RefSeq" id="WP_301216447.1">
    <property type="nucleotide sequence ID" value="NZ_JAROCB010000001.1"/>
</dbReference>
<keyword evidence="2" id="KW-0067">ATP-binding</keyword>
<keyword evidence="3" id="KW-1185">Reference proteome</keyword>
<feature type="region of interest" description="Disordered" evidence="1">
    <location>
        <begin position="198"/>
        <end position="217"/>
    </location>
</feature>
<organism evidence="2 3">
    <name type="scientific">Leifsonia virtsii</name>
    <dbReference type="NCBI Taxonomy" id="3035915"/>
    <lineage>
        <taxon>Bacteria</taxon>
        <taxon>Bacillati</taxon>
        <taxon>Actinomycetota</taxon>
        <taxon>Actinomycetes</taxon>
        <taxon>Micrococcales</taxon>
        <taxon>Microbacteriaceae</taxon>
        <taxon>Leifsonia</taxon>
    </lineage>
</organism>
<name>A0ABT8IUD0_9MICO</name>
<gene>
    <name evidence="2" type="ORF">P5G59_04615</name>
</gene>
<dbReference type="Proteomes" id="UP001174210">
    <property type="component" value="Unassembled WGS sequence"/>
</dbReference>
<evidence type="ECO:0000256" key="1">
    <source>
        <dbReference type="SAM" id="MobiDB-lite"/>
    </source>
</evidence>
<proteinExistence type="predicted"/>
<accession>A0ABT8IUD0</accession>
<dbReference type="GO" id="GO:0005524">
    <property type="term" value="F:ATP binding"/>
    <property type="evidence" value="ECO:0007669"/>
    <property type="project" value="UniProtKB-KW"/>
</dbReference>
<dbReference type="InterPro" id="IPR027417">
    <property type="entry name" value="P-loop_NTPase"/>
</dbReference>
<reference evidence="2" key="1">
    <citation type="submission" date="2023-03" db="EMBL/GenBank/DDBJ databases">
        <title>MT1 and MT2 Draft Genomes of Novel Species.</title>
        <authorList>
            <person name="Venkateswaran K."/>
        </authorList>
    </citation>
    <scope>NUCLEOTIDE SEQUENCE</scope>
    <source>
        <strain evidence="2">F6_8S_P_1A</strain>
    </source>
</reference>
<evidence type="ECO:0000313" key="2">
    <source>
        <dbReference type="EMBL" id="MDN4596412.1"/>
    </source>
</evidence>
<dbReference type="EMBL" id="JAROCB010000001">
    <property type="protein sequence ID" value="MDN4596412.1"/>
    <property type="molecule type" value="Genomic_DNA"/>
</dbReference>
<protein>
    <submittedName>
        <fullName evidence="2">ATP-binding protein</fullName>
    </submittedName>
</protein>
<dbReference type="SUPFAM" id="SSF52540">
    <property type="entry name" value="P-loop containing nucleoside triphosphate hydrolases"/>
    <property type="match status" value="1"/>
</dbReference>
<comment type="caution">
    <text evidence="2">The sequence shown here is derived from an EMBL/GenBank/DDBJ whole genome shotgun (WGS) entry which is preliminary data.</text>
</comment>
<evidence type="ECO:0000313" key="3">
    <source>
        <dbReference type="Proteomes" id="UP001174210"/>
    </source>
</evidence>
<keyword evidence="2" id="KW-0547">Nucleotide-binding</keyword>
<sequence length="217" mass="23164">MRLSADLAPLADAVAGAVAAARRAGRTPVVLIDGPSGAGKSSLADLLVADWPAEGVPRLVRMDDLYPGWDGLDAGSDAVGRDLLAPIRAHGAGSWQRWDWADERPAGRIHITGSEPLIVEGCGTLSRRNAALADLTVWLRADDALRKRRALARDGATFAAQWDRWQAEFDRFVAREDPVASAMLVLDVTALDLTPAARRPARPGDLTDRVSGTTVES</sequence>
<dbReference type="Gene3D" id="3.40.50.300">
    <property type="entry name" value="P-loop containing nucleotide triphosphate hydrolases"/>
    <property type="match status" value="1"/>
</dbReference>
<dbReference type="NCBIfam" id="NF005115">
    <property type="entry name" value="PRK06547.1"/>
    <property type="match status" value="1"/>
</dbReference>